<evidence type="ECO:0000313" key="3">
    <source>
        <dbReference type="EMBL" id="SDX62437.1"/>
    </source>
</evidence>
<dbReference type="Pfam" id="PF13439">
    <property type="entry name" value="Glyco_transf_4"/>
    <property type="match status" value="1"/>
</dbReference>
<sequence>MTKPHILVVNVFYAPFSYGGATIVAEQVAQSLLQSGACFVTAVSTCSRSDLQAYSVACTEKDGVVNYLINLPPDRKFTEIYNNPQVTEILAQLIDAIAPNVIHMHCLQDIGAGGLSVAQEANIPVVLSIHDFWWVCERQFMIRPDSRYCNQNPIDTDTCQHCVANRGATKLRSDYLRRQADLADIITYPSEFARGLCESSGFAPGGGVVWENGVRPPSPAFFVEQMARRARSSATVFGFLGGPSQIKGWPLVRQAFSNIGRDDFAGILVDGSTDGSWWQSADLTTLRGTWQIQPRFEQSAVDDFYAQIDVLLFMSQWKETFGLAIREAVARGITVIQTDSGGTTEHAGVDREHLLPIGAPATALTKRLNDVLDAPPFTQLLPVRTYDEQASEFLSMVAPLLAK</sequence>
<protein>
    <submittedName>
        <fullName evidence="3">Glycosyltransferase involved in cell wall bisynthesis</fullName>
    </submittedName>
</protein>
<reference evidence="4" key="1">
    <citation type="submission" date="2016-10" db="EMBL/GenBank/DDBJ databases">
        <authorList>
            <person name="Varghese N."/>
            <person name="Submissions S."/>
        </authorList>
    </citation>
    <scope>NUCLEOTIDE SEQUENCE [LARGE SCALE GENOMIC DNA]</scope>
    <source>
        <strain evidence="4">DSM 26922</strain>
    </source>
</reference>
<gene>
    <name evidence="3" type="ORF">SAMN04488001_0057</name>
</gene>
<dbReference type="GO" id="GO:0016757">
    <property type="term" value="F:glycosyltransferase activity"/>
    <property type="evidence" value="ECO:0007669"/>
    <property type="project" value="InterPro"/>
</dbReference>
<name>A0A1H3D7U1_9RHOB</name>
<dbReference type="Proteomes" id="UP000199441">
    <property type="component" value="Unassembled WGS sequence"/>
</dbReference>
<feature type="domain" description="Glycosyltransferase subfamily 4-like N-terminal" evidence="2">
    <location>
        <begin position="18"/>
        <end position="214"/>
    </location>
</feature>
<dbReference type="Gene3D" id="3.40.50.2000">
    <property type="entry name" value="Glycogen Phosphorylase B"/>
    <property type="match status" value="2"/>
</dbReference>
<dbReference type="RefSeq" id="WP_170833514.1">
    <property type="nucleotide sequence ID" value="NZ_FNOI01000010.1"/>
</dbReference>
<evidence type="ECO:0000259" key="2">
    <source>
        <dbReference type="Pfam" id="PF13439"/>
    </source>
</evidence>
<dbReference type="PANTHER" id="PTHR45947">
    <property type="entry name" value="SULFOQUINOVOSYL TRANSFERASE SQD2"/>
    <property type="match status" value="1"/>
</dbReference>
<organism evidence="3 4">
    <name type="scientific">Litoreibacter albidus</name>
    <dbReference type="NCBI Taxonomy" id="670155"/>
    <lineage>
        <taxon>Bacteria</taxon>
        <taxon>Pseudomonadati</taxon>
        <taxon>Pseudomonadota</taxon>
        <taxon>Alphaproteobacteria</taxon>
        <taxon>Rhodobacterales</taxon>
        <taxon>Roseobacteraceae</taxon>
        <taxon>Litoreibacter</taxon>
    </lineage>
</organism>
<dbReference type="InterPro" id="IPR001296">
    <property type="entry name" value="Glyco_trans_1"/>
</dbReference>
<dbReference type="STRING" id="670155.SAMN04488001_0057"/>
<dbReference type="PANTHER" id="PTHR45947:SF13">
    <property type="entry name" value="TRANSFERASE"/>
    <property type="match status" value="1"/>
</dbReference>
<proteinExistence type="predicted"/>
<keyword evidence="4" id="KW-1185">Reference proteome</keyword>
<keyword evidence="3" id="KW-0808">Transferase</keyword>
<evidence type="ECO:0000313" key="4">
    <source>
        <dbReference type="Proteomes" id="UP000199441"/>
    </source>
</evidence>
<dbReference type="Pfam" id="PF00534">
    <property type="entry name" value="Glycos_transf_1"/>
    <property type="match status" value="1"/>
</dbReference>
<accession>A0A1H3D7U1</accession>
<evidence type="ECO:0000259" key="1">
    <source>
        <dbReference type="Pfam" id="PF00534"/>
    </source>
</evidence>
<dbReference type="EMBL" id="FNOI01000010">
    <property type="protein sequence ID" value="SDX62437.1"/>
    <property type="molecule type" value="Genomic_DNA"/>
</dbReference>
<dbReference type="SUPFAM" id="SSF53756">
    <property type="entry name" value="UDP-Glycosyltransferase/glycogen phosphorylase"/>
    <property type="match status" value="1"/>
</dbReference>
<dbReference type="InterPro" id="IPR028098">
    <property type="entry name" value="Glyco_trans_4-like_N"/>
</dbReference>
<dbReference type="InterPro" id="IPR050194">
    <property type="entry name" value="Glycosyltransferase_grp1"/>
</dbReference>
<feature type="domain" description="Glycosyl transferase family 1" evidence="1">
    <location>
        <begin position="284"/>
        <end position="374"/>
    </location>
</feature>
<dbReference type="AlphaFoldDB" id="A0A1H3D7U1"/>